<dbReference type="AlphaFoldDB" id="A0A9D1NF11"/>
<proteinExistence type="predicted"/>
<evidence type="ECO:0000313" key="1">
    <source>
        <dbReference type="EMBL" id="HIV01263.1"/>
    </source>
</evidence>
<reference evidence="1" key="1">
    <citation type="submission" date="2020-10" db="EMBL/GenBank/DDBJ databases">
        <authorList>
            <person name="Gilroy R."/>
        </authorList>
    </citation>
    <scope>NUCLEOTIDE SEQUENCE</scope>
    <source>
        <strain evidence="1">CHK186-9395</strain>
    </source>
</reference>
<dbReference type="InterPro" id="IPR038705">
    <property type="entry name" value="YabP_sf"/>
</dbReference>
<sequence length="81" mass="8944">MQNVITLTNRQTLNILGVTKVSGVSPSEVMLEMEGDRLLITGEGMEVQTLDVENKVLTILGKINSMKFLGAKVPLLKRIFK</sequence>
<dbReference type="InterPro" id="IPR022476">
    <property type="entry name" value="Spore_YabP/YqfC"/>
</dbReference>
<reference evidence="1" key="2">
    <citation type="journal article" date="2021" name="PeerJ">
        <title>Extensive microbial diversity within the chicken gut microbiome revealed by metagenomics and culture.</title>
        <authorList>
            <person name="Gilroy R."/>
            <person name="Ravi A."/>
            <person name="Getino M."/>
            <person name="Pursley I."/>
            <person name="Horton D.L."/>
            <person name="Alikhan N.F."/>
            <person name="Baker D."/>
            <person name="Gharbi K."/>
            <person name="Hall N."/>
            <person name="Watson M."/>
            <person name="Adriaenssens E.M."/>
            <person name="Foster-Nyarko E."/>
            <person name="Jarju S."/>
            <person name="Secka A."/>
            <person name="Antonio M."/>
            <person name="Oren A."/>
            <person name="Chaudhuri R.R."/>
            <person name="La Ragione R."/>
            <person name="Hildebrand F."/>
            <person name="Pallen M.J."/>
        </authorList>
    </citation>
    <scope>NUCLEOTIDE SEQUENCE</scope>
    <source>
        <strain evidence="1">CHK186-9395</strain>
    </source>
</reference>
<dbReference type="EMBL" id="DVOJ01000006">
    <property type="protein sequence ID" value="HIV01263.1"/>
    <property type="molecule type" value="Genomic_DNA"/>
</dbReference>
<dbReference type="Gene3D" id="2.60.40.2000">
    <property type="match status" value="1"/>
</dbReference>
<name>A0A9D1NF11_9FIRM</name>
<organism evidence="1 2">
    <name type="scientific">Candidatus Caccopulliclostridium gallistercoris</name>
    <dbReference type="NCBI Taxonomy" id="2840719"/>
    <lineage>
        <taxon>Bacteria</taxon>
        <taxon>Bacillati</taxon>
        <taxon>Bacillota</taxon>
        <taxon>Clostridia</taxon>
        <taxon>Candidatus Caccopulliclostridium</taxon>
    </lineage>
</organism>
<evidence type="ECO:0000313" key="2">
    <source>
        <dbReference type="Proteomes" id="UP000886861"/>
    </source>
</evidence>
<protein>
    <submittedName>
        <fullName evidence="1">YabP/YqfC family sporulation protein</fullName>
    </submittedName>
</protein>
<comment type="caution">
    <text evidence="1">The sequence shown here is derived from an EMBL/GenBank/DDBJ whole genome shotgun (WGS) entry which is preliminary data.</text>
</comment>
<dbReference type="Proteomes" id="UP000886861">
    <property type="component" value="Unassembled WGS sequence"/>
</dbReference>
<gene>
    <name evidence="1" type="ORF">IAA62_01745</name>
</gene>
<accession>A0A9D1NF11</accession>
<dbReference type="Pfam" id="PF07873">
    <property type="entry name" value="YabP"/>
    <property type="match status" value="1"/>
</dbReference>